<name>A0A4Y9JNR7_9PAST</name>
<feature type="domain" description="VENN motif-containing" evidence="5">
    <location>
        <begin position="109"/>
        <end position="158"/>
    </location>
</feature>
<evidence type="ECO:0000259" key="5">
    <source>
        <dbReference type="Pfam" id="PF04829"/>
    </source>
</evidence>
<evidence type="ECO:0000256" key="1">
    <source>
        <dbReference type="ARBA" id="ARBA00004219"/>
    </source>
</evidence>
<evidence type="ECO:0000313" key="6">
    <source>
        <dbReference type="EMBL" id="TFV07218.1"/>
    </source>
</evidence>
<comment type="subcellular location">
    <subcellularLocation>
        <location evidence="1">Target cell</location>
        <location evidence="1">Target cell cytoplasm</location>
    </subcellularLocation>
</comment>
<keyword evidence="4" id="KW-0843">Virulence</keyword>
<dbReference type="InterPro" id="IPR006914">
    <property type="entry name" value="VENN_dom"/>
</dbReference>
<dbReference type="Pfam" id="PF12639">
    <property type="entry name" value="Colicin-DNase"/>
    <property type="match status" value="1"/>
</dbReference>
<reference evidence="6 7" key="1">
    <citation type="submission" date="2019-03" db="EMBL/GenBank/DDBJ databases">
        <title>Diversity of the mouse oral microbiome.</title>
        <authorList>
            <person name="Joseph S."/>
            <person name="Aduse-Opoku J."/>
            <person name="Curtis M."/>
            <person name="Wade W."/>
            <person name="Hashim A."/>
        </authorList>
    </citation>
    <scope>NUCLEOTIDE SEQUENCE [LARGE SCALE GENOMIC DNA]</scope>
    <source>
        <strain evidence="6 7">WT12</strain>
    </source>
</reference>
<sequence length="478" mass="51672">LNTLQSDYDKGYGTGSAFKRGVSAASGILQGLVTGNNAQALVGGLSPYANQFIKNHTAENSIENKIAHGLLSAVEFQLTGRSPSLGALAGIVAESSAEILSRVVFGKSPNELTEGEKQQVVALSQVASALATVAGGNGETAASAMASAKSAVENNYLSAKNVQNLFNDIQKAIKEGKSVDEVYDVYKQLSETQRQELLADCDALCRLTVKTVINQATEVAELKSGMISGWLSGLSSQERSRFLELVETENAQTVSEINARQGTFEKTLELGVELAQTFGHKDGNSKPKQNSLYDPKKTRAKIEGEAGKEKVKSTTVVSNPRSTVTNRVLKTGEQVSITESEGGKAVKVYSKPDKDGNRKEIANIPYDKRGLPIFDDVAPFTTKIEKPKGYENMSSEKRRKVEMRNATLSLKEAINKGQVNKNQFTKKQLEDINQGKVSIDGFTWHHNAQSAPNNMQLVPRNLHKAVEHIGEGSLSEGR</sequence>
<dbReference type="Pfam" id="PF04829">
    <property type="entry name" value="PT-VENN"/>
    <property type="match status" value="1"/>
</dbReference>
<organism evidence="6 7">
    <name type="scientific">Muribacter muris</name>
    <dbReference type="NCBI Taxonomy" id="67855"/>
    <lineage>
        <taxon>Bacteria</taxon>
        <taxon>Pseudomonadati</taxon>
        <taxon>Pseudomonadota</taxon>
        <taxon>Gammaproteobacteria</taxon>
        <taxon>Pasteurellales</taxon>
        <taxon>Pasteurellaceae</taxon>
        <taxon>Muribacter</taxon>
    </lineage>
</organism>
<dbReference type="EMBL" id="SPPA01000057">
    <property type="protein sequence ID" value="TFV07218.1"/>
    <property type="molecule type" value="Genomic_DNA"/>
</dbReference>
<dbReference type="Proteomes" id="UP000297396">
    <property type="component" value="Unassembled WGS sequence"/>
</dbReference>
<protein>
    <recommendedName>
        <fullName evidence="5">VENN motif-containing domain-containing protein</fullName>
    </recommendedName>
</protein>
<feature type="non-terminal residue" evidence="6">
    <location>
        <position position="1"/>
    </location>
</feature>
<keyword evidence="2" id="KW-0800">Toxin</keyword>
<evidence type="ECO:0000256" key="4">
    <source>
        <dbReference type="ARBA" id="ARBA00023026"/>
    </source>
</evidence>
<dbReference type="RefSeq" id="WP_135058711.1">
    <property type="nucleotide sequence ID" value="NZ_JADGLC010000057.1"/>
</dbReference>
<dbReference type="GO" id="GO:0090729">
    <property type="term" value="F:toxin activity"/>
    <property type="evidence" value="ECO:0007669"/>
    <property type="project" value="UniProtKB-KW"/>
</dbReference>
<accession>A0A4Y9JNR7</accession>
<gene>
    <name evidence="6" type="ORF">E4T80_12520</name>
</gene>
<comment type="caution">
    <text evidence="6">The sequence shown here is derived from an EMBL/GenBank/DDBJ whole genome shotgun (WGS) entry which is preliminary data.</text>
</comment>
<proteinExistence type="predicted"/>
<evidence type="ECO:0000313" key="7">
    <source>
        <dbReference type="Proteomes" id="UP000297396"/>
    </source>
</evidence>
<keyword evidence="3" id="KW-1266">Target cell cytoplasm</keyword>
<dbReference type="AlphaFoldDB" id="A0A4Y9JNR7"/>
<evidence type="ECO:0000256" key="2">
    <source>
        <dbReference type="ARBA" id="ARBA00022656"/>
    </source>
</evidence>
<dbReference type="OrthoDB" id="9182528at2"/>
<evidence type="ECO:0000256" key="3">
    <source>
        <dbReference type="ARBA" id="ARBA00022913"/>
    </source>
</evidence>